<evidence type="ECO:0000313" key="4">
    <source>
        <dbReference type="Proteomes" id="UP001242480"/>
    </source>
</evidence>
<comment type="caution">
    <text evidence="3">The sequence shown here is derived from an EMBL/GenBank/DDBJ whole genome shotgun (WGS) entry which is preliminary data.</text>
</comment>
<name>A0ABU0J490_9HYPH</name>
<sequence length="264" mass="26979">MRPSPKPATPQDGIVWITGASSGIGRAVAMAHARRGWTVAVTARREGELARLSQEAAAAGGRIVAHPGDVTDAAGMAATVAAIELAHGPIARALFNAGLYIPVRAATLDAAAYARSFEVNVIGVANGLAAALPGMLARRCGQVAITASVAGYGGLPTASAYGGSKAALINMAAGLKPDLDPAGVLIQVICPGFVRTGLTAGGAFPKPFLMNADRAALRILAGLETTRFEIAFPRRMALMVKAANLLPYRAYFALLARGAGRLRG</sequence>
<dbReference type="Pfam" id="PF00106">
    <property type="entry name" value="adh_short"/>
    <property type="match status" value="1"/>
</dbReference>
<dbReference type="Proteomes" id="UP001242480">
    <property type="component" value="Unassembled WGS sequence"/>
</dbReference>
<comment type="similarity">
    <text evidence="1">Belongs to the short-chain dehydrogenases/reductases (SDR) family.</text>
</comment>
<organism evidence="3 4">
    <name type="scientific">Labrys wisconsinensis</name>
    <dbReference type="NCBI Taxonomy" id="425677"/>
    <lineage>
        <taxon>Bacteria</taxon>
        <taxon>Pseudomonadati</taxon>
        <taxon>Pseudomonadota</taxon>
        <taxon>Alphaproteobacteria</taxon>
        <taxon>Hyphomicrobiales</taxon>
        <taxon>Xanthobacteraceae</taxon>
        <taxon>Labrys</taxon>
    </lineage>
</organism>
<keyword evidence="4" id="KW-1185">Reference proteome</keyword>
<gene>
    <name evidence="3" type="ORF">QO011_002097</name>
</gene>
<evidence type="ECO:0000256" key="1">
    <source>
        <dbReference type="ARBA" id="ARBA00006484"/>
    </source>
</evidence>
<dbReference type="PANTHER" id="PTHR44196:SF1">
    <property type="entry name" value="DEHYDROGENASE_REDUCTASE SDR FAMILY MEMBER 7B"/>
    <property type="match status" value="1"/>
</dbReference>
<dbReference type="PRINTS" id="PR00081">
    <property type="entry name" value="GDHRDH"/>
</dbReference>
<dbReference type="InterPro" id="IPR002347">
    <property type="entry name" value="SDR_fam"/>
</dbReference>
<dbReference type="PANTHER" id="PTHR44196">
    <property type="entry name" value="DEHYDROGENASE/REDUCTASE SDR FAMILY MEMBER 7B"/>
    <property type="match status" value="1"/>
</dbReference>
<proteinExistence type="inferred from homology"/>
<protein>
    <submittedName>
        <fullName evidence="3">Short-subunit dehydrogenase</fullName>
    </submittedName>
</protein>
<dbReference type="InterPro" id="IPR036291">
    <property type="entry name" value="NAD(P)-bd_dom_sf"/>
</dbReference>
<dbReference type="RefSeq" id="WP_307271281.1">
    <property type="nucleotide sequence ID" value="NZ_JAUSVX010000003.1"/>
</dbReference>
<reference evidence="3 4" key="1">
    <citation type="submission" date="2023-07" db="EMBL/GenBank/DDBJ databases">
        <title>Genomic Encyclopedia of Type Strains, Phase IV (KMG-IV): sequencing the most valuable type-strain genomes for metagenomic binning, comparative biology and taxonomic classification.</title>
        <authorList>
            <person name="Goeker M."/>
        </authorList>
    </citation>
    <scope>NUCLEOTIDE SEQUENCE [LARGE SCALE GENOMIC DNA]</scope>
    <source>
        <strain evidence="3 4">DSM 19619</strain>
    </source>
</reference>
<dbReference type="SUPFAM" id="SSF51735">
    <property type="entry name" value="NAD(P)-binding Rossmann-fold domains"/>
    <property type="match status" value="1"/>
</dbReference>
<dbReference type="Gene3D" id="3.40.50.720">
    <property type="entry name" value="NAD(P)-binding Rossmann-like Domain"/>
    <property type="match status" value="1"/>
</dbReference>
<dbReference type="EMBL" id="JAUSVX010000003">
    <property type="protein sequence ID" value="MDQ0469086.1"/>
    <property type="molecule type" value="Genomic_DNA"/>
</dbReference>
<evidence type="ECO:0000256" key="2">
    <source>
        <dbReference type="ARBA" id="ARBA00023002"/>
    </source>
</evidence>
<accession>A0ABU0J490</accession>
<evidence type="ECO:0000313" key="3">
    <source>
        <dbReference type="EMBL" id="MDQ0469086.1"/>
    </source>
</evidence>
<keyword evidence="2" id="KW-0560">Oxidoreductase</keyword>